<proteinExistence type="predicted"/>
<name>A0A2A6D018_PRIPA</name>
<protein>
    <submittedName>
        <fullName evidence="2">Uncharacterized protein</fullName>
    </submittedName>
</protein>
<dbReference type="AlphaFoldDB" id="A0A2A6D018"/>
<feature type="region of interest" description="Disordered" evidence="1">
    <location>
        <begin position="1"/>
        <end position="31"/>
    </location>
</feature>
<gene>
    <name evidence="2" type="primary">WBGene00283284</name>
</gene>
<evidence type="ECO:0000313" key="3">
    <source>
        <dbReference type="Proteomes" id="UP000005239"/>
    </source>
</evidence>
<accession>A0A2A6D018</accession>
<reference evidence="2" key="2">
    <citation type="submission" date="2022-06" db="UniProtKB">
        <authorList>
            <consortium name="EnsemblMetazoa"/>
        </authorList>
    </citation>
    <scope>IDENTIFICATION</scope>
    <source>
        <strain evidence="2">PS312</strain>
    </source>
</reference>
<evidence type="ECO:0000313" key="2">
    <source>
        <dbReference type="EnsemblMetazoa" id="PPA44915.1"/>
    </source>
</evidence>
<organism evidence="2 3">
    <name type="scientific">Pristionchus pacificus</name>
    <name type="common">Parasitic nematode worm</name>
    <dbReference type="NCBI Taxonomy" id="54126"/>
    <lineage>
        <taxon>Eukaryota</taxon>
        <taxon>Metazoa</taxon>
        <taxon>Ecdysozoa</taxon>
        <taxon>Nematoda</taxon>
        <taxon>Chromadorea</taxon>
        <taxon>Rhabditida</taxon>
        <taxon>Rhabditina</taxon>
        <taxon>Diplogasteromorpha</taxon>
        <taxon>Diplogasteroidea</taxon>
        <taxon>Neodiplogasteridae</taxon>
        <taxon>Pristionchus</taxon>
    </lineage>
</organism>
<keyword evidence="3" id="KW-1185">Reference proteome</keyword>
<dbReference type="Proteomes" id="UP000005239">
    <property type="component" value="Unassembled WGS sequence"/>
</dbReference>
<reference evidence="3" key="1">
    <citation type="journal article" date="2008" name="Nat. Genet.">
        <title>The Pristionchus pacificus genome provides a unique perspective on nematode lifestyle and parasitism.</title>
        <authorList>
            <person name="Dieterich C."/>
            <person name="Clifton S.W."/>
            <person name="Schuster L.N."/>
            <person name="Chinwalla A."/>
            <person name="Delehaunty K."/>
            <person name="Dinkelacker I."/>
            <person name="Fulton L."/>
            <person name="Fulton R."/>
            <person name="Godfrey J."/>
            <person name="Minx P."/>
            <person name="Mitreva M."/>
            <person name="Roeseler W."/>
            <person name="Tian H."/>
            <person name="Witte H."/>
            <person name="Yang S.P."/>
            <person name="Wilson R.K."/>
            <person name="Sommer R.J."/>
        </authorList>
    </citation>
    <scope>NUCLEOTIDE SEQUENCE [LARGE SCALE GENOMIC DNA]</scope>
    <source>
        <strain evidence="3">PS312</strain>
    </source>
</reference>
<feature type="compositionally biased region" description="Basic residues" evidence="1">
    <location>
        <begin position="11"/>
        <end position="21"/>
    </location>
</feature>
<evidence type="ECO:0000256" key="1">
    <source>
        <dbReference type="SAM" id="MobiDB-lite"/>
    </source>
</evidence>
<sequence>MNARPDELRGGFRRGKGKNGKKGMIPHEECNGKSYSVGVAAEACTLVWISKTGMGEKNKRRKE</sequence>
<feature type="compositionally biased region" description="Basic and acidic residues" evidence="1">
    <location>
        <begin position="1"/>
        <end position="10"/>
    </location>
</feature>
<dbReference type="EnsemblMetazoa" id="PPA44915.1">
    <property type="protein sequence ID" value="PPA44915.1"/>
    <property type="gene ID" value="WBGene00283284"/>
</dbReference>
<accession>A0A8R1Z3V0</accession>